<feature type="transmembrane region" description="Helical" evidence="1">
    <location>
        <begin position="193"/>
        <end position="211"/>
    </location>
</feature>
<sequence length="335" mass="36725">MISHLNRIIRFIFLLGLGAWTVYSMLSWVSSQYEASVDGHSLILGVFWSAVLVLSGSLLVEKFLPLLSISKLEWIYQVRPTGQVKFNAREPIAQIVAFSLFGMVLGAAHGQMWLWLIISCLVRLATGLAKKRSLPSLLTAGEKKILSAASLSVLDSGLVADATTITHLRWKEQAPTANYLVLAGRRFFRRPHIALMMLVIISFTFSFSGIFGAYSASIFLLLWSVVGADVARCADFSKLHAPGHYKAVVLLFHAVPAIGIVLLITDPAHVLVHSLLIVVSVVWAGIARSRPRRVDQITYIDSGIAGPVSPEIIRFYLAGLPPALFASLLLLYFSV</sequence>
<feature type="transmembrane region" description="Helical" evidence="1">
    <location>
        <begin position="315"/>
        <end position="333"/>
    </location>
</feature>
<dbReference type="STRING" id="1652495.ccrud_06895"/>
<dbReference type="EMBL" id="CP015622">
    <property type="protein sequence ID" value="ANE03964.1"/>
    <property type="molecule type" value="Genomic_DNA"/>
</dbReference>
<dbReference type="KEGG" id="ccjz:ccrud_06895"/>
<dbReference type="AlphaFoldDB" id="A0A172QTF8"/>
<evidence type="ECO:0000256" key="1">
    <source>
        <dbReference type="SAM" id="Phobius"/>
    </source>
</evidence>
<keyword evidence="1" id="KW-0812">Transmembrane</keyword>
<gene>
    <name evidence="2" type="ORF">ccrud_06895</name>
</gene>
<feature type="transmembrane region" description="Helical" evidence="1">
    <location>
        <begin position="270"/>
        <end position="287"/>
    </location>
</feature>
<feature type="transmembrane region" description="Helical" evidence="1">
    <location>
        <begin position="88"/>
        <end position="106"/>
    </location>
</feature>
<dbReference type="Proteomes" id="UP000076929">
    <property type="component" value="Chromosome"/>
</dbReference>
<evidence type="ECO:0000313" key="3">
    <source>
        <dbReference type="Proteomes" id="UP000076929"/>
    </source>
</evidence>
<feature type="transmembrane region" description="Helical" evidence="1">
    <location>
        <begin position="42"/>
        <end position="67"/>
    </location>
</feature>
<keyword evidence="3" id="KW-1185">Reference proteome</keyword>
<reference evidence="2 3" key="1">
    <citation type="submission" date="2016-05" db="EMBL/GenBank/DDBJ databases">
        <title>Complete genome sequence of Corynebacterium crudilactis, a new Corynebacterium species isolated from raw cow's milk.</title>
        <authorList>
            <person name="Christian R."/>
            <person name="Zimmermann J."/>
            <person name="Lipski A."/>
            <person name="Kalinowski J."/>
        </authorList>
    </citation>
    <scope>NUCLEOTIDE SEQUENCE [LARGE SCALE GENOMIC DNA]</scope>
    <source>
        <strain evidence="2 3">JZ16</strain>
    </source>
</reference>
<keyword evidence="1" id="KW-0472">Membrane</keyword>
<protein>
    <submittedName>
        <fullName evidence="2">ABC transporter permease</fullName>
    </submittedName>
</protein>
<feature type="transmembrane region" description="Helical" evidence="1">
    <location>
        <begin position="12"/>
        <end position="30"/>
    </location>
</feature>
<accession>A0A172QTF8</accession>
<proteinExistence type="predicted"/>
<organism evidence="2 3">
    <name type="scientific">Corynebacterium crudilactis</name>
    <dbReference type="NCBI Taxonomy" id="1652495"/>
    <lineage>
        <taxon>Bacteria</taxon>
        <taxon>Bacillati</taxon>
        <taxon>Actinomycetota</taxon>
        <taxon>Actinomycetes</taxon>
        <taxon>Mycobacteriales</taxon>
        <taxon>Corynebacteriaceae</taxon>
        <taxon>Corynebacterium</taxon>
    </lineage>
</organism>
<name>A0A172QTF8_9CORY</name>
<dbReference type="OrthoDB" id="4424153at2"/>
<keyword evidence="1" id="KW-1133">Transmembrane helix</keyword>
<feature type="transmembrane region" description="Helical" evidence="1">
    <location>
        <begin position="247"/>
        <end position="264"/>
    </location>
</feature>
<evidence type="ECO:0000313" key="2">
    <source>
        <dbReference type="EMBL" id="ANE03964.1"/>
    </source>
</evidence>